<dbReference type="PROSITE" id="PS50929">
    <property type="entry name" value="ABC_TM1F"/>
    <property type="match status" value="1"/>
</dbReference>
<dbReference type="Pfam" id="PF00664">
    <property type="entry name" value="ABC_membrane"/>
    <property type="match status" value="1"/>
</dbReference>
<comment type="similarity">
    <text evidence="2">Belongs to the ABC transporter superfamily.</text>
</comment>
<evidence type="ECO:0000259" key="9">
    <source>
        <dbReference type="PROSITE" id="PS50893"/>
    </source>
</evidence>
<dbReference type="OrthoDB" id="9762778at2"/>
<dbReference type="PROSITE" id="PS00211">
    <property type="entry name" value="ABC_TRANSPORTER_1"/>
    <property type="match status" value="1"/>
</dbReference>
<sequence>MIAKSYTKKGFKIIKLYGWLLSYPMKYKGYLFLFMICGFLLSLYEMASPRFIQYLIDDVIPAKDTNKLMLLLGVLACIYFLQIAIVSIRKLLERIFVEKAVRDLQFSIINQLRRLGFSFYENHPAGGLLSLLNTEVAAVSNLYRNYFPELTEKMILLIVAFITMVAIHPGLCLIAIPCFLAYYLFGPRYERIATLLGLKSREYEKEFNKKMYDSISSLLELRAFRREEWNLSRLTETLQLQNDSLRVQFYNYYKRAAARGISISTGALAVFIYGSVLMHNKEISVGQFVAFTFYYFLFMRVLARITQMLIEQKIFMLQAETVYEFMTREPDVKEAQTYLSEIPDVRGEVEFVGVHFEYPGNRKVIQDFHLHIRPGERVALVGTSGNGKSTLIKLLSRFYDPQLGDILLDGVSIKELPFSHLRGAIGYVFQETYLFGTTVRENILFGKPSAAEDEIISAAKAANAHDFIMQLPSGYETAIGERGVKLSGGQKQRIAIARMFIKNPQIVVLDEATSALDNISELEVQKALYALLRGRTTIAVAHRLSTIADYDRIIVLEHGKIAESGTYDSLISKKGILYELANAHGGLE</sequence>
<dbReference type="GO" id="GO:0005886">
    <property type="term" value="C:plasma membrane"/>
    <property type="evidence" value="ECO:0007669"/>
    <property type="project" value="UniProtKB-SubCell"/>
</dbReference>
<dbReference type="GO" id="GO:0016887">
    <property type="term" value="F:ATP hydrolysis activity"/>
    <property type="evidence" value="ECO:0007669"/>
    <property type="project" value="InterPro"/>
</dbReference>
<keyword evidence="5 11" id="KW-0067">ATP-binding</keyword>
<keyword evidence="4" id="KW-0547">Nucleotide-binding</keyword>
<dbReference type="PROSITE" id="PS50893">
    <property type="entry name" value="ABC_TRANSPORTER_2"/>
    <property type="match status" value="1"/>
</dbReference>
<keyword evidence="12" id="KW-1185">Reference proteome</keyword>
<dbReference type="InterPro" id="IPR036640">
    <property type="entry name" value="ABC1_TM_sf"/>
</dbReference>
<proteinExistence type="inferred from homology"/>
<evidence type="ECO:0000256" key="3">
    <source>
        <dbReference type="ARBA" id="ARBA00022692"/>
    </source>
</evidence>
<protein>
    <submittedName>
        <fullName evidence="11">Multidrug ABC transporter ATP-binding protein</fullName>
    </submittedName>
</protein>
<accession>A0A3G9IY40</accession>
<keyword evidence="7 8" id="KW-0472">Membrane</keyword>
<dbReference type="CDD" id="cd07346">
    <property type="entry name" value="ABC_6TM_exporters"/>
    <property type="match status" value="1"/>
</dbReference>
<feature type="transmembrane region" description="Helical" evidence="8">
    <location>
        <begin position="68"/>
        <end position="88"/>
    </location>
</feature>
<gene>
    <name evidence="11" type="ORF">Back11_47810</name>
</gene>
<dbReference type="KEGG" id="pbk:Back11_47810"/>
<keyword evidence="6 8" id="KW-1133">Transmembrane helix</keyword>
<feature type="transmembrane region" description="Helical" evidence="8">
    <location>
        <begin position="256"/>
        <end position="277"/>
    </location>
</feature>
<dbReference type="InterPro" id="IPR011527">
    <property type="entry name" value="ABC1_TM_dom"/>
</dbReference>
<dbReference type="InterPro" id="IPR003593">
    <property type="entry name" value="AAA+_ATPase"/>
</dbReference>
<dbReference type="AlphaFoldDB" id="A0A3G9IY40"/>
<dbReference type="Gene3D" id="1.20.1560.10">
    <property type="entry name" value="ABC transporter type 1, transmembrane domain"/>
    <property type="match status" value="1"/>
</dbReference>
<name>A0A3G9IY40_9BACL</name>
<evidence type="ECO:0000256" key="6">
    <source>
        <dbReference type="ARBA" id="ARBA00022989"/>
    </source>
</evidence>
<dbReference type="Pfam" id="PF00005">
    <property type="entry name" value="ABC_tran"/>
    <property type="match status" value="1"/>
</dbReference>
<feature type="transmembrane region" description="Helical" evidence="8">
    <location>
        <begin position="283"/>
        <end position="303"/>
    </location>
</feature>
<dbReference type="RefSeq" id="WP_125662970.1">
    <property type="nucleotide sequence ID" value="NZ_AP019308.1"/>
</dbReference>
<evidence type="ECO:0000313" key="12">
    <source>
        <dbReference type="Proteomes" id="UP000275368"/>
    </source>
</evidence>
<dbReference type="InterPro" id="IPR039421">
    <property type="entry name" value="Type_1_exporter"/>
</dbReference>
<organism evidence="11 12">
    <name type="scientific">Paenibacillus baekrokdamisoli</name>
    <dbReference type="NCBI Taxonomy" id="1712516"/>
    <lineage>
        <taxon>Bacteria</taxon>
        <taxon>Bacillati</taxon>
        <taxon>Bacillota</taxon>
        <taxon>Bacilli</taxon>
        <taxon>Bacillales</taxon>
        <taxon>Paenibacillaceae</taxon>
        <taxon>Paenibacillus</taxon>
    </lineage>
</organism>
<evidence type="ECO:0000256" key="4">
    <source>
        <dbReference type="ARBA" id="ARBA00022741"/>
    </source>
</evidence>
<reference evidence="11 12" key="1">
    <citation type="submission" date="2018-11" db="EMBL/GenBank/DDBJ databases">
        <title>Complete genome sequence of Paenibacillus baekrokdamisoli strain KCTC 33723.</title>
        <authorList>
            <person name="Kang S.W."/>
            <person name="Lee K.C."/>
            <person name="Kim K.K."/>
            <person name="Kim J.S."/>
            <person name="Kim D.S."/>
            <person name="Ko S.H."/>
            <person name="Yang S.H."/>
            <person name="Lee J.S."/>
        </authorList>
    </citation>
    <scope>NUCLEOTIDE SEQUENCE [LARGE SCALE GENOMIC DNA]</scope>
    <source>
        <strain evidence="11 12">KCTC 33723</strain>
    </source>
</reference>
<dbReference type="InterPro" id="IPR027417">
    <property type="entry name" value="P-loop_NTPase"/>
</dbReference>
<evidence type="ECO:0000313" key="11">
    <source>
        <dbReference type="EMBL" id="BBH23436.1"/>
    </source>
</evidence>
<evidence type="ECO:0000256" key="1">
    <source>
        <dbReference type="ARBA" id="ARBA00004651"/>
    </source>
</evidence>
<dbReference type="SMART" id="SM00382">
    <property type="entry name" value="AAA"/>
    <property type="match status" value="1"/>
</dbReference>
<dbReference type="Gene3D" id="3.40.50.300">
    <property type="entry name" value="P-loop containing nucleotide triphosphate hydrolases"/>
    <property type="match status" value="1"/>
</dbReference>
<feature type="transmembrane region" description="Helical" evidence="8">
    <location>
        <begin position="154"/>
        <end position="185"/>
    </location>
</feature>
<dbReference type="GO" id="GO:0005524">
    <property type="term" value="F:ATP binding"/>
    <property type="evidence" value="ECO:0007669"/>
    <property type="project" value="UniProtKB-KW"/>
</dbReference>
<evidence type="ECO:0000256" key="7">
    <source>
        <dbReference type="ARBA" id="ARBA00023136"/>
    </source>
</evidence>
<evidence type="ECO:0000256" key="8">
    <source>
        <dbReference type="SAM" id="Phobius"/>
    </source>
</evidence>
<dbReference type="EMBL" id="AP019308">
    <property type="protein sequence ID" value="BBH23436.1"/>
    <property type="molecule type" value="Genomic_DNA"/>
</dbReference>
<dbReference type="InterPro" id="IPR003439">
    <property type="entry name" value="ABC_transporter-like_ATP-bd"/>
</dbReference>
<evidence type="ECO:0000256" key="5">
    <source>
        <dbReference type="ARBA" id="ARBA00022840"/>
    </source>
</evidence>
<feature type="transmembrane region" description="Helical" evidence="8">
    <location>
        <begin position="29"/>
        <end position="47"/>
    </location>
</feature>
<feature type="domain" description="ABC transmembrane type-1" evidence="10">
    <location>
        <begin position="32"/>
        <end position="309"/>
    </location>
</feature>
<evidence type="ECO:0000256" key="2">
    <source>
        <dbReference type="ARBA" id="ARBA00005417"/>
    </source>
</evidence>
<dbReference type="SUPFAM" id="SSF52540">
    <property type="entry name" value="P-loop containing nucleoside triphosphate hydrolases"/>
    <property type="match status" value="1"/>
</dbReference>
<keyword evidence="3 8" id="KW-0812">Transmembrane</keyword>
<evidence type="ECO:0000259" key="10">
    <source>
        <dbReference type="PROSITE" id="PS50929"/>
    </source>
</evidence>
<dbReference type="Proteomes" id="UP000275368">
    <property type="component" value="Chromosome"/>
</dbReference>
<dbReference type="SUPFAM" id="SSF90123">
    <property type="entry name" value="ABC transporter transmembrane region"/>
    <property type="match status" value="1"/>
</dbReference>
<comment type="subcellular location">
    <subcellularLocation>
        <location evidence="1">Cell membrane</location>
        <topology evidence="1">Multi-pass membrane protein</topology>
    </subcellularLocation>
</comment>
<dbReference type="InterPro" id="IPR017871">
    <property type="entry name" value="ABC_transporter-like_CS"/>
</dbReference>
<dbReference type="PANTHER" id="PTHR43394">
    <property type="entry name" value="ATP-DEPENDENT PERMEASE MDL1, MITOCHONDRIAL"/>
    <property type="match status" value="1"/>
</dbReference>
<dbReference type="FunFam" id="3.40.50.300:FF:000218">
    <property type="entry name" value="Multidrug ABC transporter ATP-binding protein"/>
    <property type="match status" value="1"/>
</dbReference>
<dbReference type="PANTHER" id="PTHR43394:SF1">
    <property type="entry name" value="ATP-BINDING CASSETTE SUB-FAMILY B MEMBER 10, MITOCHONDRIAL"/>
    <property type="match status" value="1"/>
</dbReference>
<dbReference type="GO" id="GO:0015421">
    <property type="term" value="F:ABC-type oligopeptide transporter activity"/>
    <property type="evidence" value="ECO:0007669"/>
    <property type="project" value="TreeGrafter"/>
</dbReference>
<feature type="domain" description="ABC transporter" evidence="9">
    <location>
        <begin position="349"/>
        <end position="583"/>
    </location>
</feature>